<keyword evidence="12" id="KW-0274">FAD</keyword>
<evidence type="ECO:0000256" key="2">
    <source>
        <dbReference type="ARBA" id="ARBA00001974"/>
    </source>
</evidence>
<keyword evidence="9" id="KW-0846">Cobalamin</keyword>
<comment type="catalytic activity">
    <reaction evidence="20">
        <text>apo-[alkylcobalamin reductase] + methylcob(III)alamin + glutathione = S-methyl glutathione + cob(I)alamin-[alkylcobalamin reductase] + H(+)</text>
        <dbReference type="Rhea" id="RHEA:63132"/>
        <dbReference type="Rhea" id="RHEA-COMP:14730"/>
        <dbReference type="Rhea" id="RHEA-COMP:14731"/>
        <dbReference type="ChEBI" id="CHEBI:15378"/>
        <dbReference type="ChEBI" id="CHEBI:28115"/>
        <dbReference type="ChEBI" id="CHEBI:57925"/>
        <dbReference type="ChEBI" id="CHEBI:60488"/>
        <dbReference type="ChEBI" id="CHEBI:83228"/>
        <dbReference type="ChEBI" id="CHEBI:141467"/>
        <dbReference type="EC" id="2.5.1.151"/>
    </reaction>
    <physiologicalReaction direction="left-to-right" evidence="20">
        <dbReference type="Rhea" id="RHEA:63133"/>
    </physiologicalReaction>
</comment>
<proteinExistence type="inferred from homology"/>
<dbReference type="PANTHER" id="PTHR31457:SF2">
    <property type="entry name" value="CYANOCOBALAMIN REDUCTASE _ ALKYLCOBALAMIN DEALKYLASE"/>
    <property type="match status" value="1"/>
</dbReference>
<dbReference type="GO" id="GO:0005737">
    <property type="term" value="C:cytoplasm"/>
    <property type="evidence" value="ECO:0007669"/>
    <property type="project" value="UniProtKB-SubCell"/>
</dbReference>
<keyword evidence="10" id="KW-0285">Flavoprotein</keyword>
<evidence type="ECO:0000256" key="11">
    <source>
        <dbReference type="ARBA" id="ARBA00022643"/>
    </source>
</evidence>
<keyword evidence="11" id="KW-0288">FMN</keyword>
<evidence type="ECO:0000256" key="20">
    <source>
        <dbReference type="ARBA" id="ARBA00047294"/>
    </source>
</evidence>
<evidence type="ECO:0000256" key="6">
    <source>
        <dbReference type="ARBA" id="ARBA00012666"/>
    </source>
</evidence>
<evidence type="ECO:0000256" key="23">
    <source>
        <dbReference type="ARBA" id="ARBA00049505"/>
    </source>
</evidence>
<evidence type="ECO:0000256" key="19">
    <source>
        <dbReference type="ARBA" id="ARBA00032650"/>
    </source>
</evidence>
<evidence type="ECO:0000256" key="9">
    <source>
        <dbReference type="ARBA" id="ARBA00022628"/>
    </source>
</evidence>
<dbReference type="EMBL" id="OY660870">
    <property type="protein sequence ID" value="CAJ1060060.1"/>
    <property type="molecule type" value="Genomic_DNA"/>
</dbReference>
<dbReference type="GO" id="GO:0033787">
    <property type="term" value="F:cyanocobalamin reductase (cyanide-eliminating) (NADP+) activity"/>
    <property type="evidence" value="ECO:0007669"/>
    <property type="project" value="UniProtKB-EC"/>
</dbReference>
<keyword evidence="15" id="KW-0170">Cobalt</keyword>
<gene>
    <name evidence="24" type="ORF">XNOV1_A025987</name>
</gene>
<evidence type="ECO:0000256" key="17">
    <source>
        <dbReference type="ARBA" id="ARBA00031313"/>
    </source>
</evidence>
<accession>A0AAV1FGL9</accession>
<evidence type="ECO:0000256" key="7">
    <source>
        <dbReference type="ARBA" id="ARBA00014027"/>
    </source>
</evidence>
<comment type="catalytic activity">
    <reaction evidence="21">
        <text>2 cob(II)alamin-[cyanocobalamin reductase] + 2 hydrogen cyanide + NADP(+) = 2 cyanocob(III)alamin + 2 apo-[cyanocobalamin reductase] + NADPH + H(+)</text>
        <dbReference type="Rhea" id="RHEA:16113"/>
        <dbReference type="Rhea" id="RHEA-COMP:14717"/>
        <dbReference type="Rhea" id="RHEA-COMP:14718"/>
        <dbReference type="ChEBI" id="CHEBI:15378"/>
        <dbReference type="ChEBI" id="CHEBI:16304"/>
        <dbReference type="ChEBI" id="CHEBI:17439"/>
        <dbReference type="ChEBI" id="CHEBI:18407"/>
        <dbReference type="ChEBI" id="CHEBI:57783"/>
        <dbReference type="ChEBI" id="CHEBI:58349"/>
        <dbReference type="ChEBI" id="CHEBI:83228"/>
        <dbReference type="EC" id="1.16.1.6"/>
    </reaction>
    <physiologicalReaction direction="right-to-left" evidence="21">
        <dbReference type="Rhea" id="RHEA:16115"/>
    </physiologicalReaction>
</comment>
<evidence type="ECO:0000256" key="13">
    <source>
        <dbReference type="ARBA" id="ARBA00022857"/>
    </source>
</evidence>
<evidence type="ECO:0000256" key="15">
    <source>
        <dbReference type="ARBA" id="ARBA00023285"/>
    </source>
</evidence>
<comment type="cofactor">
    <cofactor evidence="1">
        <name>FMN</name>
        <dbReference type="ChEBI" id="CHEBI:58210"/>
    </cofactor>
</comment>
<reference evidence="24" key="1">
    <citation type="submission" date="2023-08" db="EMBL/GenBank/DDBJ databases">
        <authorList>
            <person name="Alioto T."/>
            <person name="Alioto T."/>
            <person name="Gomez Garrido J."/>
        </authorList>
    </citation>
    <scope>NUCLEOTIDE SEQUENCE</scope>
</reference>
<dbReference type="EC" id="1.16.1.6" evidence="6"/>
<evidence type="ECO:0000256" key="18">
    <source>
        <dbReference type="ARBA" id="ARBA00031815"/>
    </source>
</evidence>
<evidence type="ECO:0000256" key="14">
    <source>
        <dbReference type="ARBA" id="ARBA00023002"/>
    </source>
</evidence>
<dbReference type="GO" id="GO:0071949">
    <property type="term" value="F:FAD binding"/>
    <property type="evidence" value="ECO:0007669"/>
    <property type="project" value="TreeGrafter"/>
</dbReference>
<dbReference type="Pfam" id="PF16690">
    <property type="entry name" value="MMACHC"/>
    <property type="match status" value="1"/>
</dbReference>
<evidence type="ECO:0000256" key="3">
    <source>
        <dbReference type="ARBA" id="ARBA00004496"/>
    </source>
</evidence>
<dbReference type="InterPro" id="IPR032037">
    <property type="entry name" value="MMACHC"/>
</dbReference>
<keyword evidence="13" id="KW-0521">NADP</keyword>
<dbReference type="Proteomes" id="UP001178508">
    <property type="component" value="Chromosome 7"/>
</dbReference>
<protein>
    <recommendedName>
        <fullName evidence="7">Cyanocobalamin reductase / alkylcobalamin dealkylase</fullName>
        <ecNumber evidence="6">1.16.1.6</ecNumber>
        <ecNumber evidence="5">2.5.1.151</ecNumber>
    </recommendedName>
    <alternativeName>
        <fullName evidence="19">Alkylcobalamin:glutathione S-alkyltransferase</fullName>
    </alternativeName>
    <alternativeName>
        <fullName evidence="18">CblC</fullName>
    </alternativeName>
    <alternativeName>
        <fullName evidence="17">Cyanocobalamin reductase (cyanide-eliminating)</fullName>
    </alternativeName>
    <alternativeName>
        <fullName evidence="16">Methylmalonic aciduria and homocystinuria type C protein</fullName>
    </alternativeName>
</protein>
<dbReference type="GO" id="GO:0032451">
    <property type="term" value="F:demethylase activity"/>
    <property type="evidence" value="ECO:0007669"/>
    <property type="project" value="TreeGrafter"/>
</dbReference>
<dbReference type="AlphaFoldDB" id="A0AAV1FGL9"/>
<evidence type="ECO:0000256" key="4">
    <source>
        <dbReference type="ARBA" id="ARBA00007762"/>
    </source>
</evidence>
<keyword evidence="8" id="KW-0963">Cytoplasm</keyword>
<comment type="similarity">
    <text evidence="4">Belongs to the MMACHC family.</text>
</comment>
<dbReference type="EC" id="2.5.1.151" evidence="5"/>
<keyword evidence="25" id="KW-1185">Reference proteome</keyword>
<dbReference type="GO" id="GO:0031419">
    <property type="term" value="F:cobalamin binding"/>
    <property type="evidence" value="ECO:0007669"/>
    <property type="project" value="UniProtKB-KW"/>
</dbReference>
<evidence type="ECO:0000256" key="21">
    <source>
        <dbReference type="ARBA" id="ARBA00047958"/>
    </source>
</evidence>
<keyword evidence="14" id="KW-0560">Oxidoreductase</keyword>
<comment type="catalytic activity">
    <reaction evidence="22">
        <text>apo-[alkylcobalamin reductase] + adenosylcob(III)alamin + glutathione = S-adenosylglutathione + cob(I)alamin-[alkylcobalamin reductase] + H(+)</text>
        <dbReference type="Rhea" id="RHEA:63136"/>
        <dbReference type="Rhea" id="RHEA-COMP:14730"/>
        <dbReference type="Rhea" id="RHEA-COMP:14731"/>
        <dbReference type="ChEBI" id="CHEBI:15378"/>
        <dbReference type="ChEBI" id="CHEBI:18408"/>
        <dbReference type="ChEBI" id="CHEBI:57925"/>
        <dbReference type="ChEBI" id="CHEBI:60488"/>
        <dbReference type="ChEBI" id="CHEBI:83228"/>
        <dbReference type="ChEBI" id="CHEBI:146184"/>
        <dbReference type="EC" id="2.5.1.151"/>
    </reaction>
    <physiologicalReaction direction="left-to-right" evidence="22">
        <dbReference type="Rhea" id="RHEA:63137"/>
    </physiologicalReaction>
</comment>
<evidence type="ECO:0000256" key="10">
    <source>
        <dbReference type="ARBA" id="ARBA00022630"/>
    </source>
</evidence>
<name>A0AAV1FGL9_XYRNO</name>
<evidence type="ECO:0000313" key="24">
    <source>
        <dbReference type="EMBL" id="CAJ1060060.1"/>
    </source>
</evidence>
<dbReference type="PANTHER" id="PTHR31457">
    <property type="entry name" value="METHYLMALONIC ACIDURIA AND HOMOCYSTINURIA TYPE C PROTEIN"/>
    <property type="match status" value="1"/>
</dbReference>
<evidence type="ECO:0000256" key="22">
    <source>
        <dbReference type="ARBA" id="ARBA00048537"/>
    </source>
</evidence>
<evidence type="ECO:0000256" key="8">
    <source>
        <dbReference type="ARBA" id="ARBA00022490"/>
    </source>
</evidence>
<evidence type="ECO:0000256" key="1">
    <source>
        <dbReference type="ARBA" id="ARBA00001917"/>
    </source>
</evidence>
<evidence type="ECO:0000256" key="12">
    <source>
        <dbReference type="ARBA" id="ARBA00022827"/>
    </source>
</evidence>
<evidence type="ECO:0000256" key="5">
    <source>
        <dbReference type="ARBA" id="ARBA00012308"/>
    </source>
</evidence>
<comment type="catalytic activity">
    <reaction evidence="23">
        <text>apo-[alkylcobalamin reductase] + an R-cob(III)alamin + glutathione = cob(I)alamin-[alkylcobalamin reductase] + an S-substituted glutathione + H(+)</text>
        <dbReference type="Rhea" id="RHEA:40719"/>
        <dbReference type="Rhea" id="RHEA-COMP:14730"/>
        <dbReference type="Rhea" id="RHEA-COMP:14731"/>
        <dbReference type="ChEBI" id="CHEBI:15378"/>
        <dbReference type="ChEBI" id="CHEBI:57925"/>
        <dbReference type="ChEBI" id="CHEBI:60488"/>
        <dbReference type="ChEBI" id="CHEBI:83228"/>
        <dbReference type="ChEBI" id="CHEBI:90779"/>
        <dbReference type="ChEBI" id="CHEBI:140785"/>
        <dbReference type="EC" id="2.5.1.151"/>
    </reaction>
    <physiologicalReaction direction="left-to-right" evidence="23">
        <dbReference type="Rhea" id="RHEA:40720"/>
    </physiologicalReaction>
</comment>
<evidence type="ECO:0000313" key="25">
    <source>
        <dbReference type="Proteomes" id="UP001178508"/>
    </source>
</evidence>
<comment type="cofactor">
    <cofactor evidence="2">
        <name>FAD</name>
        <dbReference type="ChEBI" id="CHEBI:57692"/>
    </cofactor>
</comment>
<dbReference type="GO" id="GO:0009235">
    <property type="term" value="P:cobalamin metabolic process"/>
    <property type="evidence" value="ECO:0007669"/>
    <property type="project" value="TreeGrafter"/>
</dbReference>
<sequence length="265" mass="29894">MAASTARVEDVTGPLDKCLSGLGFEVHPLKVGWYNAILPPSLALSYADDTLAVVVFSTPSVFEKAFLPFLEGRGYEGVRDPIDQCVRECVSSAVSKCFPGQKVDISYDYELLPSRRPRFLAQTAAHVSGGAYYYQQKDITEPPWTDRKMFGVCVHPQFGGWFAIRALLVFVDLRGDSDMQQSPPADCVPTREDRVRLLEAFNLHWQDWSYRNIIPPIETYSQRQRDYFSCPPSERLRLLKSWGFLSDSEEADVTAVTQREVNGHG</sequence>
<comment type="subcellular location">
    <subcellularLocation>
        <location evidence="3">Cytoplasm</location>
    </subcellularLocation>
</comment>
<dbReference type="CDD" id="cd12959">
    <property type="entry name" value="MMACHC-like"/>
    <property type="match status" value="1"/>
</dbReference>
<organism evidence="24 25">
    <name type="scientific">Xyrichtys novacula</name>
    <name type="common">Pearly razorfish</name>
    <name type="synonym">Hemipteronotus novacula</name>
    <dbReference type="NCBI Taxonomy" id="13765"/>
    <lineage>
        <taxon>Eukaryota</taxon>
        <taxon>Metazoa</taxon>
        <taxon>Chordata</taxon>
        <taxon>Craniata</taxon>
        <taxon>Vertebrata</taxon>
        <taxon>Euteleostomi</taxon>
        <taxon>Actinopterygii</taxon>
        <taxon>Neopterygii</taxon>
        <taxon>Teleostei</taxon>
        <taxon>Neoteleostei</taxon>
        <taxon>Acanthomorphata</taxon>
        <taxon>Eupercaria</taxon>
        <taxon>Labriformes</taxon>
        <taxon>Labridae</taxon>
        <taxon>Xyrichtys</taxon>
    </lineage>
</organism>
<evidence type="ECO:0000256" key="16">
    <source>
        <dbReference type="ARBA" id="ARBA00031056"/>
    </source>
</evidence>